<dbReference type="PANTHER" id="PTHR21599">
    <property type="entry name" value="GLYCERATE KINASE"/>
    <property type="match status" value="1"/>
</dbReference>
<dbReference type="GO" id="GO:0031388">
    <property type="term" value="P:organic acid phosphorylation"/>
    <property type="evidence" value="ECO:0007669"/>
    <property type="project" value="UniProtKB-UniRule"/>
</dbReference>
<evidence type="ECO:0000313" key="5">
    <source>
        <dbReference type="EMBL" id="EES92037.1"/>
    </source>
</evidence>
<dbReference type="SUPFAM" id="SSF110738">
    <property type="entry name" value="Glycerate kinase I"/>
    <property type="match status" value="1"/>
</dbReference>
<gene>
    <name evidence="5" type="ORF">CLG_B2078</name>
</gene>
<dbReference type="NCBIfam" id="TIGR00045">
    <property type="entry name" value="glycerate kinase"/>
    <property type="match status" value="1"/>
</dbReference>
<dbReference type="RefSeq" id="WP_003374985.1">
    <property type="nucleotide sequence ID" value="NZ_ACSJ01000006.1"/>
</dbReference>
<dbReference type="EC" id="2.7.1.31" evidence="5"/>
<dbReference type="InterPro" id="IPR004381">
    <property type="entry name" value="Glycerate_kinase"/>
</dbReference>
<comment type="caution">
    <text evidence="5">The sequence shown here is derived from an EMBL/GenBank/DDBJ whole genome shotgun (WGS) entry which is preliminary data.</text>
</comment>
<name>A0A9P2G8S7_CLOBO</name>
<protein>
    <submittedName>
        <fullName evidence="5">Glycerate kinase</fullName>
        <ecNumber evidence="5">2.7.1.31</ecNumber>
    </submittedName>
</protein>
<dbReference type="InterPro" id="IPR018197">
    <property type="entry name" value="Glycerate_kinase_RE-like"/>
</dbReference>
<comment type="similarity">
    <text evidence="1 4">Belongs to the glycerate kinase type-1 family.</text>
</comment>
<dbReference type="Gene3D" id="3.90.1510.10">
    <property type="entry name" value="Glycerate kinase, domain 2"/>
    <property type="match status" value="1"/>
</dbReference>
<dbReference type="EMBL" id="ACSJ01000006">
    <property type="protein sequence ID" value="EES92037.1"/>
    <property type="molecule type" value="Genomic_DNA"/>
</dbReference>
<dbReference type="AlphaFoldDB" id="A0A9P2G8S7"/>
<keyword evidence="3 4" id="KW-0418">Kinase</keyword>
<organism evidence="5 6">
    <name type="scientific">Clostridium botulinum D str. 1873</name>
    <dbReference type="NCBI Taxonomy" id="592027"/>
    <lineage>
        <taxon>Bacteria</taxon>
        <taxon>Bacillati</taxon>
        <taxon>Bacillota</taxon>
        <taxon>Clostridia</taxon>
        <taxon>Eubacteriales</taxon>
        <taxon>Clostridiaceae</taxon>
        <taxon>Clostridium</taxon>
    </lineage>
</organism>
<dbReference type="PIRSF" id="PIRSF006078">
    <property type="entry name" value="GlxK"/>
    <property type="match status" value="1"/>
</dbReference>
<dbReference type="Gene3D" id="3.40.50.10350">
    <property type="entry name" value="Glycerate kinase, domain 1"/>
    <property type="match status" value="1"/>
</dbReference>
<proteinExistence type="inferred from homology"/>
<evidence type="ECO:0000256" key="4">
    <source>
        <dbReference type="PIRNR" id="PIRNR006078"/>
    </source>
</evidence>
<evidence type="ECO:0000256" key="2">
    <source>
        <dbReference type="ARBA" id="ARBA00022679"/>
    </source>
</evidence>
<dbReference type="InterPro" id="IPR018193">
    <property type="entry name" value="Glyc_kinase_flavodox-like_fold"/>
</dbReference>
<dbReference type="InterPro" id="IPR036129">
    <property type="entry name" value="Glycerate_kinase_sf"/>
</dbReference>
<dbReference type="PANTHER" id="PTHR21599:SF0">
    <property type="entry name" value="GLYCERATE KINASE"/>
    <property type="match status" value="1"/>
</dbReference>
<evidence type="ECO:0000256" key="3">
    <source>
        <dbReference type="ARBA" id="ARBA00022777"/>
    </source>
</evidence>
<sequence length="376" mass="39598">MKFVLAPDSFKESMTAKEAAEAMERGIKKVMPSAECVKVPMADGGEGTVQSLVDATNGEFIEVEVTGPDCNKVKAVYGILGDGKTAVIEMASASGIHLIKKEKRNPLYTTTYGTGELIKSALDKGVQNILIGIGGSATNDGGAGMLKALGAKFYDKEGNELAFGGAALEKLYKFDLSDFDSRISNVNIEVACDVNNPLTGKNGASYIFGPQKGATHDMVERLDNALSNYAKIIKKQLGIDVDNIPGAGAAGGLGAGLMAFLNADLKKGIELVIKYTKLEEKIKGASYVFTGEGSVDSQTVFGKTPFGVATVAKKFNVPVIAFAGKIGDGVNELYNHGINSIIGILQGSVSLEEALKEGSKNIEKTSENIVRILNIK</sequence>
<keyword evidence="2 4" id="KW-0808">Transferase</keyword>
<dbReference type="GO" id="GO:0008887">
    <property type="term" value="F:glycerate kinase activity"/>
    <property type="evidence" value="ECO:0007669"/>
    <property type="project" value="UniProtKB-UniRule"/>
</dbReference>
<evidence type="ECO:0000256" key="1">
    <source>
        <dbReference type="ARBA" id="ARBA00006284"/>
    </source>
</evidence>
<accession>A0A9P2G8S7</accession>
<dbReference type="Proteomes" id="UP000006160">
    <property type="component" value="Unassembled WGS sequence"/>
</dbReference>
<evidence type="ECO:0000313" key="6">
    <source>
        <dbReference type="Proteomes" id="UP000006160"/>
    </source>
</evidence>
<reference evidence="5 6" key="1">
    <citation type="submission" date="2009-10" db="EMBL/GenBank/DDBJ databases">
        <authorList>
            <person name="Shrivastava S."/>
            <person name="Brinkac L.B."/>
            <person name="Brown J.L."/>
            <person name="Bruce D.B."/>
            <person name="Detter C."/>
            <person name="Green L.D."/>
            <person name="Munk C.A."/>
            <person name="Rogers Y.C."/>
            <person name="Tapia R."/>
            <person name="Saunders E.S."/>
            <person name="Sims D.R."/>
            <person name="Smith L.A."/>
            <person name="Smith T.J."/>
            <person name="Sutton G."/>
            <person name="Brettin T."/>
        </authorList>
    </citation>
    <scope>NUCLEOTIDE SEQUENCE [LARGE SCALE GENOMIC DNA]</scope>
    <source>
        <strain evidence="6">D str. 1873</strain>
    </source>
</reference>
<dbReference type="Pfam" id="PF02595">
    <property type="entry name" value="Gly_kinase"/>
    <property type="match status" value="1"/>
</dbReference>